<dbReference type="GO" id="GO:0140359">
    <property type="term" value="F:ABC-type transporter activity"/>
    <property type="evidence" value="ECO:0007669"/>
    <property type="project" value="InterPro"/>
</dbReference>
<keyword evidence="10" id="KW-1185">Reference proteome</keyword>
<organism evidence="9 10">
    <name type="scientific">Coprinellus micaceus</name>
    <name type="common">Glistening ink-cap mushroom</name>
    <name type="synonym">Coprinus micaceus</name>
    <dbReference type="NCBI Taxonomy" id="71717"/>
    <lineage>
        <taxon>Eukaryota</taxon>
        <taxon>Fungi</taxon>
        <taxon>Dikarya</taxon>
        <taxon>Basidiomycota</taxon>
        <taxon>Agaricomycotina</taxon>
        <taxon>Agaricomycetes</taxon>
        <taxon>Agaricomycetidae</taxon>
        <taxon>Agaricales</taxon>
        <taxon>Agaricineae</taxon>
        <taxon>Psathyrellaceae</taxon>
        <taxon>Coprinellus</taxon>
    </lineage>
</organism>
<feature type="domain" description="ABC-2 type transporter transmembrane" evidence="7">
    <location>
        <begin position="8"/>
        <end position="72"/>
    </location>
</feature>
<evidence type="ECO:0000313" key="9">
    <source>
        <dbReference type="EMBL" id="TEB14093.1"/>
    </source>
</evidence>
<evidence type="ECO:0000256" key="6">
    <source>
        <dbReference type="SAM" id="Phobius"/>
    </source>
</evidence>
<feature type="transmembrane region" description="Helical" evidence="6">
    <location>
        <begin position="26"/>
        <end position="45"/>
    </location>
</feature>
<protein>
    <recommendedName>
        <fullName evidence="11">ABC-2 type transporter domain-containing protein</fullName>
    </recommendedName>
</protein>
<comment type="caution">
    <text evidence="9">The sequence shown here is derived from an EMBL/GenBank/DDBJ whole genome shotgun (WGS) entry which is preliminary data.</text>
</comment>
<keyword evidence="4 6" id="KW-1133">Transmembrane helix</keyword>
<sequence>MLSVINPIYYSTIGQAVGAMSPNAEIGALLFSFLFSFVLTFNGVLQPFSQLGWWRWMYRLSPYTYLIEGLLGQALGKQLINCAPVEFVTLNPPSGLSCQDYMAALHVLRWRLLLLELNFNIFYGHRWRNVGFMVAFIVFNIVATYIFTYLFRIRTGSLFPSFKRTKKN</sequence>
<evidence type="ECO:0000259" key="8">
    <source>
        <dbReference type="Pfam" id="PF06422"/>
    </source>
</evidence>
<gene>
    <name evidence="9" type="ORF">FA13DRAFT_1805614</name>
</gene>
<dbReference type="Proteomes" id="UP000298030">
    <property type="component" value="Unassembled WGS sequence"/>
</dbReference>
<dbReference type="STRING" id="71717.A0A4Y7RYI6"/>
<evidence type="ECO:0008006" key="11">
    <source>
        <dbReference type="Google" id="ProtNLM"/>
    </source>
</evidence>
<reference evidence="9 10" key="1">
    <citation type="journal article" date="2019" name="Nat. Ecol. Evol.">
        <title>Megaphylogeny resolves global patterns of mushroom evolution.</title>
        <authorList>
            <person name="Varga T."/>
            <person name="Krizsan K."/>
            <person name="Foldi C."/>
            <person name="Dima B."/>
            <person name="Sanchez-Garcia M."/>
            <person name="Sanchez-Ramirez S."/>
            <person name="Szollosi G.J."/>
            <person name="Szarkandi J.G."/>
            <person name="Papp V."/>
            <person name="Albert L."/>
            <person name="Andreopoulos W."/>
            <person name="Angelini C."/>
            <person name="Antonin V."/>
            <person name="Barry K.W."/>
            <person name="Bougher N.L."/>
            <person name="Buchanan P."/>
            <person name="Buyck B."/>
            <person name="Bense V."/>
            <person name="Catcheside P."/>
            <person name="Chovatia M."/>
            <person name="Cooper J."/>
            <person name="Damon W."/>
            <person name="Desjardin D."/>
            <person name="Finy P."/>
            <person name="Geml J."/>
            <person name="Haridas S."/>
            <person name="Hughes K."/>
            <person name="Justo A."/>
            <person name="Karasinski D."/>
            <person name="Kautmanova I."/>
            <person name="Kiss B."/>
            <person name="Kocsube S."/>
            <person name="Kotiranta H."/>
            <person name="LaButti K.M."/>
            <person name="Lechner B.E."/>
            <person name="Liimatainen K."/>
            <person name="Lipzen A."/>
            <person name="Lukacs Z."/>
            <person name="Mihaltcheva S."/>
            <person name="Morgado L.N."/>
            <person name="Niskanen T."/>
            <person name="Noordeloos M.E."/>
            <person name="Ohm R.A."/>
            <person name="Ortiz-Santana B."/>
            <person name="Ovrebo C."/>
            <person name="Racz N."/>
            <person name="Riley R."/>
            <person name="Savchenko A."/>
            <person name="Shiryaev A."/>
            <person name="Soop K."/>
            <person name="Spirin V."/>
            <person name="Szebenyi C."/>
            <person name="Tomsovsky M."/>
            <person name="Tulloss R.E."/>
            <person name="Uehling J."/>
            <person name="Grigoriev I.V."/>
            <person name="Vagvolgyi C."/>
            <person name="Papp T."/>
            <person name="Martin F.M."/>
            <person name="Miettinen O."/>
            <person name="Hibbett D.S."/>
            <person name="Nagy L.G."/>
        </authorList>
    </citation>
    <scope>NUCLEOTIDE SEQUENCE [LARGE SCALE GENOMIC DNA]</scope>
    <source>
        <strain evidence="9 10">FP101781</strain>
    </source>
</reference>
<dbReference type="Pfam" id="PF01061">
    <property type="entry name" value="ABC2_membrane"/>
    <property type="match status" value="1"/>
</dbReference>
<evidence type="ECO:0000256" key="3">
    <source>
        <dbReference type="ARBA" id="ARBA00022692"/>
    </source>
</evidence>
<feature type="transmembrane region" description="Helical" evidence="6">
    <location>
        <begin position="130"/>
        <end position="151"/>
    </location>
</feature>
<evidence type="ECO:0000256" key="1">
    <source>
        <dbReference type="ARBA" id="ARBA00004141"/>
    </source>
</evidence>
<name>A0A4Y7RYI6_COPMI</name>
<evidence type="ECO:0000256" key="5">
    <source>
        <dbReference type="ARBA" id="ARBA00023136"/>
    </source>
</evidence>
<keyword evidence="5 6" id="KW-0472">Membrane</keyword>
<evidence type="ECO:0000259" key="7">
    <source>
        <dbReference type="Pfam" id="PF01061"/>
    </source>
</evidence>
<evidence type="ECO:0000256" key="2">
    <source>
        <dbReference type="ARBA" id="ARBA00022448"/>
    </source>
</evidence>
<dbReference type="AlphaFoldDB" id="A0A4Y7RYI6"/>
<dbReference type="OrthoDB" id="245989at2759"/>
<dbReference type="InterPro" id="IPR013525">
    <property type="entry name" value="ABC2_TM"/>
</dbReference>
<dbReference type="PANTHER" id="PTHR19241">
    <property type="entry name" value="ATP-BINDING CASSETTE TRANSPORTER"/>
    <property type="match status" value="1"/>
</dbReference>
<feature type="domain" description="CDR ABC transporter" evidence="8">
    <location>
        <begin position="115"/>
        <end position="156"/>
    </location>
</feature>
<comment type="subcellular location">
    <subcellularLocation>
        <location evidence="1">Membrane</location>
        <topology evidence="1">Multi-pass membrane protein</topology>
    </subcellularLocation>
</comment>
<dbReference type="EMBL" id="QPFP01000402">
    <property type="protein sequence ID" value="TEB14093.1"/>
    <property type="molecule type" value="Genomic_DNA"/>
</dbReference>
<dbReference type="InterPro" id="IPR010929">
    <property type="entry name" value="PDR_CDR_ABC"/>
</dbReference>
<dbReference type="Pfam" id="PF06422">
    <property type="entry name" value="PDR_CDR"/>
    <property type="match status" value="1"/>
</dbReference>
<dbReference type="GO" id="GO:0005524">
    <property type="term" value="F:ATP binding"/>
    <property type="evidence" value="ECO:0007669"/>
    <property type="project" value="InterPro"/>
</dbReference>
<accession>A0A4Y7RYI6</accession>
<keyword evidence="3 6" id="KW-0812">Transmembrane</keyword>
<evidence type="ECO:0000256" key="4">
    <source>
        <dbReference type="ARBA" id="ARBA00022989"/>
    </source>
</evidence>
<evidence type="ECO:0000313" key="10">
    <source>
        <dbReference type="Proteomes" id="UP000298030"/>
    </source>
</evidence>
<keyword evidence="2" id="KW-0813">Transport</keyword>
<proteinExistence type="predicted"/>
<dbReference type="GO" id="GO:0016020">
    <property type="term" value="C:membrane"/>
    <property type="evidence" value="ECO:0007669"/>
    <property type="project" value="UniProtKB-SubCell"/>
</dbReference>